<dbReference type="InterPro" id="IPR000014">
    <property type="entry name" value="PAS"/>
</dbReference>
<dbReference type="Pfam" id="PF08448">
    <property type="entry name" value="PAS_4"/>
    <property type="match status" value="1"/>
</dbReference>
<feature type="domain" description="PAS" evidence="4">
    <location>
        <begin position="731"/>
        <end position="777"/>
    </location>
</feature>
<evidence type="ECO:0000259" key="4">
    <source>
        <dbReference type="PROSITE" id="PS50112"/>
    </source>
</evidence>
<evidence type="ECO:0000256" key="3">
    <source>
        <dbReference type="SAM" id="Phobius"/>
    </source>
</evidence>
<reference evidence="8" key="1">
    <citation type="submission" date="2006-05" db="EMBL/GenBank/DDBJ databases">
        <title>Annotation of the draft genome assembly of Desulfuromonas acetoxidans DSM 684.</title>
        <authorList>
            <consortium name="US DOE Joint Genome Institute (JGI-ORNL)"/>
            <person name="Larimer F."/>
            <person name="Land M."/>
            <person name="Hauser L."/>
        </authorList>
    </citation>
    <scope>NUCLEOTIDE SEQUENCE [LARGE SCALE GENOMIC DNA]</scope>
    <source>
        <strain evidence="8">DSM 684</strain>
    </source>
</reference>
<dbReference type="GO" id="GO:0071732">
    <property type="term" value="P:cellular response to nitric oxide"/>
    <property type="evidence" value="ECO:0007669"/>
    <property type="project" value="UniProtKB-ARBA"/>
</dbReference>
<evidence type="ECO:0000256" key="1">
    <source>
        <dbReference type="ARBA" id="ARBA00051114"/>
    </source>
</evidence>
<keyword evidence="3" id="KW-0812">Transmembrane</keyword>
<comment type="catalytic activity">
    <reaction evidence="1">
        <text>3',3'-c-di-GMP + H2O = 5'-phosphoguanylyl(3'-&gt;5')guanosine + H(+)</text>
        <dbReference type="Rhea" id="RHEA:24902"/>
        <dbReference type="ChEBI" id="CHEBI:15377"/>
        <dbReference type="ChEBI" id="CHEBI:15378"/>
        <dbReference type="ChEBI" id="CHEBI:58754"/>
        <dbReference type="ChEBI" id="CHEBI:58805"/>
        <dbReference type="EC" id="3.1.4.52"/>
    </reaction>
    <physiologicalReaction direction="left-to-right" evidence="1">
        <dbReference type="Rhea" id="RHEA:24903"/>
    </physiologicalReaction>
</comment>
<keyword evidence="3" id="KW-0472">Membrane</keyword>
<dbReference type="SUPFAM" id="SSF55073">
    <property type="entry name" value="Nucleotide cyclase"/>
    <property type="match status" value="1"/>
</dbReference>
<dbReference type="PROSITE" id="PS50112">
    <property type="entry name" value="PAS"/>
    <property type="match status" value="1"/>
</dbReference>
<dbReference type="InterPro" id="IPR001610">
    <property type="entry name" value="PAC"/>
</dbReference>
<dbReference type="CDD" id="cd01949">
    <property type="entry name" value="GGDEF"/>
    <property type="match status" value="1"/>
</dbReference>
<dbReference type="FunFam" id="3.30.70.270:FF:000001">
    <property type="entry name" value="Diguanylate cyclase domain protein"/>
    <property type="match status" value="1"/>
</dbReference>
<dbReference type="PANTHER" id="PTHR44757">
    <property type="entry name" value="DIGUANYLATE CYCLASE DGCP"/>
    <property type="match status" value="1"/>
</dbReference>
<dbReference type="InterPro" id="IPR029016">
    <property type="entry name" value="GAF-like_dom_sf"/>
</dbReference>
<dbReference type="InterPro" id="IPR043128">
    <property type="entry name" value="Rev_trsase/Diguanyl_cyclase"/>
</dbReference>
<dbReference type="SMART" id="SM00091">
    <property type="entry name" value="PAS"/>
    <property type="match status" value="1"/>
</dbReference>
<feature type="domain" description="PAC" evidence="5">
    <location>
        <begin position="508"/>
        <end position="561"/>
    </location>
</feature>
<evidence type="ECO:0000259" key="6">
    <source>
        <dbReference type="PROSITE" id="PS50883"/>
    </source>
</evidence>
<dbReference type="CDD" id="cd00130">
    <property type="entry name" value="PAS"/>
    <property type="match status" value="1"/>
</dbReference>
<keyword evidence="9" id="KW-1185">Reference proteome</keyword>
<dbReference type="Gene3D" id="3.20.20.450">
    <property type="entry name" value="EAL domain"/>
    <property type="match status" value="1"/>
</dbReference>
<name>Q1K2Z8_DESA6</name>
<dbReference type="PROSITE" id="PS50887">
    <property type="entry name" value="GGDEF"/>
    <property type="match status" value="1"/>
</dbReference>
<evidence type="ECO:0000256" key="2">
    <source>
        <dbReference type="SAM" id="Coils"/>
    </source>
</evidence>
<accession>Q1K2Z8</accession>
<dbReference type="NCBIfam" id="TIGR00229">
    <property type="entry name" value="sensory_box"/>
    <property type="match status" value="1"/>
</dbReference>
<dbReference type="Pfam" id="PF00563">
    <property type="entry name" value="EAL"/>
    <property type="match status" value="1"/>
</dbReference>
<dbReference type="Gene3D" id="3.30.70.270">
    <property type="match status" value="1"/>
</dbReference>
<dbReference type="Pfam" id="PF13426">
    <property type="entry name" value="PAS_9"/>
    <property type="match status" value="1"/>
</dbReference>
<dbReference type="NCBIfam" id="TIGR00254">
    <property type="entry name" value="GGDEF"/>
    <property type="match status" value="1"/>
</dbReference>
<dbReference type="Gene3D" id="3.30.450.40">
    <property type="match status" value="1"/>
</dbReference>
<dbReference type="Gene3D" id="6.10.340.10">
    <property type="match status" value="1"/>
</dbReference>
<dbReference type="PANTHER" id="PTHR44757:SF2">
    <property type="entry name" value="BIOFILM ARCHITECTURE MAINTENANCE PROTEIN MBAA"/>
    <property type="match status" value="1"/>
</dbReference>
<evidence type="ECO:0000259" key="5">
    <source>
        <dbReference type="PROSITE" id="PS50113"/>
    </source>
</evidence>
<dbReference type="InterPro" id="IPR013656">
    <property type="entry name" value="PAS_4"/>
</dbReference>
<dbReference type="InterPro" id="IPR000160">
    <property type="entry name" value="GGDEF_dom"/>
</dbReference>
<keyword evidence="2" id="KW-0175">Coiled coil</keyword>
<evidence type="ECO:0000313" key="9">
    <source>
        <dbReference type="Proteomes" id="UP000005695"/>
    </source>
</evidence>
<dbReference type="CDD" id="cd12912">
    <property type="entry name" value="PDC2_MCP_like"/>
    <property type="match status" value="1"/>
</dbReference>
<dbReference type="EMBL" id="AAEW02000003">
    <property type="protein sequence ID" value="EAT16733.1"/>
    <property type="molecule type" value="Genomic_DNA"/>
</dbReference>
<dbReference type="SMART" id="SM00267">
    <property type="entry name" value="GGDEF"/>
    <property type="match status" value="1"/>
</dbReference>
<dbReference type="SUPFAM" id="SSF141868">
    <property type="entry name" value="EAL domain-like"/>
    <property type="match status" value="1"/>
</dbReference>
<dbReference type="Proteomes" id="UP000005695">
    <property type="component" value="Unassembled WGS sequence"/>
</dbReference>
<organism evidence="8 9">
    <name type="scientific">Desulfuromonas acetoxidans (strain DSM 684 / 11070)</name>
    <dbReference type="NCBI Taxonomy" id="281689"/>
    <lineage>
        <taxon>Bacteria</taxon>
        <taxon>Pseudomonadati</taxon>
        <taxon>Thermodesulfobacteriota</taxon>
        <taxon>Desulfuromonadia</taxon>
        <taxon>Desulfuromonadales</taxon>
        <taxon>Desulfuromonadaceae</taxon>
        <taxon>Desulfuromonas</taxon>
    </lineage>
</organism>
<dbReference type="InterPro" id="IPR035965">
    <property type="entry name" value="PAS-like_dom_sf"/>
</dbReference>
<evidence type="ECO:0000259" key="7">
    <source>
        <dbReference type="PROSITE" id="PS50887"/>
    </source>
</evidence>
<feature type="transmembrane region" description="Helical" evidence="3">
    <location>
        <begin position="30"/>
        <end position="53"/>
    </location>
</feature>
<keyword evidence="3" id="KW-1133">Transmembrane helix</keyword>
<evidence type="ECO:0000313" key="8">
    <source>
        <dbReference type="EMBL" id="EAT16733.1"/>
    </source>
</evidence>
<comment type="caution">
    <text evidence="8">The sequence shown here is derived from an EMBL/GenBank/DDBJ whole genome shotgun (WGS) entry which is preliminary data.</text>
</comment>
<proteinExistence type="predicted"/>
<dbReference type="InterPro" id="IPR035919">
    <property type="entry name" value="EAL_sf"/>
</dbReference>
<dbReference type="SMART" id="SM00052">
    <property type="entry name" value="EAL"/>
    <property type="match status" value="1"/>
</dbReference>
<dbReference type="InterPro" id="IPR001633">
    <property type="entry name" value="EAL_dom"/>
</dbReference>
<gene>
    <name evidence="8" type="ORF">Dace_1985</name>
</gene>
<feature type="domain" description="EAL" evidence="6">
    <location>
        <begin position="1032"/>
        <end position="1286"/>
    </location>
</feature>
<dbReference type="InterPro" id="IPR052155">
    <property type="entry name" value="Biofilm_reg_signaling"/>
</dbReference>
<feature type="transmembrane region" description="Helical" evidence="3">
    <location>
        <begin position="307"/>
        <end position="327"/>
    </location>
</feature>
<protein>
    <submittedName>
        <fullName evidence="8">Diguanylate cyclase/phosphodiesterase with PAS/PAC sensor(S)</fullName>
    </submittedName>
</protein>
<reference evidence="8" key="2">
    <citation type="submission" date="2006-05" db="EMBL/GenBank/DDBJ databases">
        <title>Sequencing of the draft genome and assembly of Desulfuromonas acetoxidans DSM 684.</title>
        <authorList>
            <consortium name="US DOE Joint Genome Institute (JGI-PGF)"/>
            <person name="Copeland A."/>
            <person name="Lucas S."/>
            <person name="Lapidus A."/>
            <person name="Barry K."/>
            <person name="Detter J.C."/>
            <person name="Glavina del Rio T."/>
            <person name="Hammon N."/>
            <person name="Israni S."/>
            <person name="Dalin E."/>
            <person name="Tice H."/>
            <person name="Bruce D."/>
            <person name="Pitluck S."/>
            <person name="Richardson P."/>
        </authorList>
    </citation>
    <scope>NUCLEOTIDE SEQUENCE [LARGE SCALE GENOMIC DNA]</scope>
    <source>
        <strain evidence="8">DSM 684</strain>
    </source>
</reference>
<feature type="coiled-coil region" evidence="2">
    <location>
        <begin position="382"/>
        <end position="419"/>
    </location>
</feature>
<feature type="domain" description="GGDEF" evidence="7">
    <location>
        <begin position="888"/>
        <end position="1023"/>
    </location>
</feature>
<dbReference type="SMART" id="SM00086">
    <property type="entry name" value="PAC"/>
    <property type="match status" value="2"/>
</dbReference>
<dbReference type="CDD" id="cd01948">
    <property type="entry name" value="EAL"/>
    <property type="match status" value="1"/>
</dbReference>
<dbReference type="Pfam" id="PF00990">
    <property type="entry name" value="GGDEF"/>
    <property type="match status" value="1"/>
</dbReference>
<dbReference type="GO" id="GO:0071111">
    <property type="term" value="F:cyclic-guanylate-specific phosphodiesterase activity"/>
    <property type="evidence" value="ECO:0007669"/>
    <property type="project" value="UniProtKB-EC"/>
</dbReference>
<feature type="domain" description="PAC" evidence="5">
    <location>
        <begin position="804"/>
        <end position="856"/>
    </location>
</feature>
<dbReference type="PROSITE" id="PS50883">
    <property type="entry name" value="EAL"/>
    <property type="match status" value="1"/>
</dbReference>
<dbReference type="FunFam" id="3.20.20.450:FF:000001">
    <property type="entry name" value="Cyclic di-GMP phosphodiesterase yahA"/>
    <property type="match status" value="1"/>
</dbReference>
<dbReference type="PROSITE" id="PS50113">
    <property type="entry name" value="PAC"/>
    <property type="match status" value="2"/>
</dbReference>
<dbReference type="InterPro" id="IPR029787">
    <property type="entry name" value="Nucleotide_cyclase"/>
</dbReference>
<dbReference type="InterPro" id="IPR000700">
    <property type="entry name" value="PAS-assoc_C"/>
</dbReference>
<sequence length="1288" mass="144714">MYQCFLVVLKLERNGFLAVNLTTMAIRKKLVLMMLVTSIVFLVAVIGLLVPLFRWNLSSSLAIQQKTLLTALQTEIDTKVASALKQLAAVAGVVPPEVMAGGHETQLFLEDRVGIGSIFDIGLEIYTVEGQRIAATGDLSGGVSADKQTPFILKSLKKPGPRIDVEARYCNRSHCHPVAQFSAPIRGMDGRLLGFLCGGIRLDGQNLIGGLARYQIGKTGYLYLYAKDRTILVHPDSSRIMKKDVPPGSNVLFDKAIGGWQGTDFTVTSRGIGSFSSFKPLKNVPWILASNYPEDEALVPARRVTGALVVIITVLGGLAMAITWVGLRSVTGPLAALTDHLRRFDQWQDTQRKIALQGHLSSEIKQLEEGFNHMLQVVDLQRDKIAEKVETLRLQTQRLESEVQTRQQAQQQLHIASERHQETARLLQHICDNVPDLIWAKDIEHHYIFTNKSNCRTLLCVDSTDIAIGKNHEFFSDKILKEFPEDPLAYQFSELCCQSDSEVLRTRQSMRFQEVGHVKGTLICLDVYKAPFYGADGELIGTVGSARIITREKQLEQETMRLSRLYRILSAVNQHIVHKPQPIELFQFVCDTLLEDTTFAMAWIGLPNEMGVYKPVVSSGISLEVLGEPQHCIHNNGQLNHLTTNITAESAQEVLCPTGYRLYQRSPFQAVASFPIQPKQAAGALLVVYTQDKKLLEQDDEQQLLDELVQDVAFALDVHEHEQQQAFSMKQLQLAATVFDNSREGIVLTDKNEKIVSVNRAFSDITGYRDDEVLGQTPRILKSNRHGRDFYQNMWHCLAEHGCWQGEIWNRRKDGQVYPELMSMSAVCDDQQEVSHYIAVFTDISQAKESQEKLDYLSWHDPLTDLPNRSLFCTHLDQAVKHAERKHHSFAVLCFDLDHFKDVNDSFGHLVGDALLRKIADRLRSCLRESDMLARLGGDEFVLLLEDVADSHRVTMMAEEILHQLQQPICLTETDLEVQVSVSVGIAVYPEHGRDALELLQRADSALYRAKQHGRARFAYYNEEMTEQAQERVQLSFHLRQALEKKEFAVYYQPQVDLGTGQIVGAEALMRWNSPELGLVTPDRFIPLAEEIGCICSMGTWILRQVCEQGKAWLDAGYPPLTLAVNLSAVQFAEEDIACRLKETLQETGYPAEYLELEVTESTLMHKEQQTIDLLKSLNELGVRLALDDFGTGYSSLAYLKYFPLHLLKVDKSFIDDLPADANDCKMVTAIVQMGHGLGFDLLAEGVETVAQRDCLAQLGCDYYQGYYCSPPVPACEFAALRQSQKPL</sequence>
<dbReference type="SUPFAM" id="SSF55785">
    <property type="entry name" value="PYP-like sensor domain (PAS domain)"/>
    <property type="match status" value="2"/>
</dbReference>
<dbReference type="SUPFAM" id="SSF55781">
    <property type="entry name" value="GAF domain-like"/>
    <property type="match status" value="1"/>
</dbReference>
<dbReference type="Gene3D" id="3.30.450.20">
    <property type="entry name" value="PAS domain"/>
    <property type="match status" value="3"/>
</dbReference>